<dbReference type="AlphaFoldDB" id="D3BGD6"/>
<dbReference type="GO" id="GO:0005730">
    <property type="term" value="C:nucleolus"/>
    <property type="evidence" value="ECO:0007669"/>
    <property type="project" value="TreeGrafter"/>
</dbReference>
<gene>
    <name evidence="3" type="ORF">PPL_07587</name>
</gene>
<keyword evidence="2" id="KW-0819">tRNA processing</keyword>
<keyword evidence="4" id="KW-1185">Reference proteome</keyword>
<dbReference type="RefSeq" id="XP_020431657.1">
    <property type="nucleotide sequence ID" value="XM_020578422.1"/>
</dbReference>
<dbReference type="InParanoid" id="D3BGD6"/>
<dbReference type="GO" id="GO:0030681">
    <property type="term" value="C:multimeric ribonuclease P complex"/>
    <property type="evidence" value="ECO:0007669"/>
    <property type="project" value="TreeGrafter"/>
</dbReference>
<proteinExistence type="inferred from homology"/>
<organism evidence="3 4">
    <name type="scientific">Heterostelium pallidum (strain ATCC 26659 / Pp 5 / PN500)</name>
    <name type="common">Cellular slime mold</name>
    <name type="synonym">Polysphondylium pallidum</name>
    <dbReference type="NCBI Taxonomy" id="670386"/>
    <lineage>
        <taxon>Eukaryota</taxon>
        <taxon>Amoebozoa</taxon>
        <taxon>Evosea</taxon>
        <taxon>Eumycetozoa</taxon>
        <taxon>Dictyostelia</taxon>
        <taxon>Acytosteliales</taxon>
        <taxon>Acytosteliaceae</taxon>
        <taxon>Heterostelium</taxon>
    </lineage>
</organism>
<dbReference type="InterPro" id="IPR038085">
    <property type="entry name" value="Rnp2-like_sf"/>
</dbReference>
<dbReference type="Proteomes" id="UP000001396">
    <property type="component" value="Unassembled WGS sequence"/>
</dbReference>
<evidence type="ECO:0000256" key="2">
    <source>
        <dbReference type="ARBA" id="ARBA00022694"/>
    </source>
</evidence>
<reference evidence="3 4" key="1">
    <citation type="journal article" date="2011" name="Genome Res.">
        <title>Phylogeny-wide analysis of social amoeba genomes highlights ancient origins for complex intercellular communication.</title>
        <authorList>
            <person name="Heidel A.J."/>
            <person name="Lawal H.M."/>
            <person name="Felder M."/>
            <person name="Schilde C."/>
            <person name="Helps N.R."/>
            <person name="Tunggal B."/>
            <person name="Rivero F."/>
            <person name="John U."/>
            <person name="Schleicher M."/>
            <person name="Eichinger L."/>
            <person name="Platzer M."/>
            <person name="Noegel A.A."/>
            <person name="Schaap P."/>
            <person name="Gloeckner G."/>
        </authorList>
    </citation>
    <scope>NUCLEOTIDE SEQUENCE [LARGE SCALE GENOMIC DNA]</scope>
    <source>
        <strain evidence="4">ATCC 26659 / Pp 5 / PN500</strain>
    </source>
</reference>
<dbReference type="Pfam" id="PF01900">
    <property type="entry name" value="RNase_P_Rpp14"/>
    <property type="match status" value="1"/>
</dbReference>
<comment type="similarity">
    <text evidence="1">Belongs to the eukaryotic/archaeal RNase P protein component 2 family.</text>
</comment>
<dbReference type="SUPFAM" id="SSF160350">
    <property type="entry name" value="Rnp2-like"/>
    <property type="match status" value="1"/>
</dbReference>
<dbReference type="GO" id="GO:0001682">
    <property type="term" value="P:tRNA 5'-leader removal"/>
    <property type="evidence" value="ECO:0007669"/>
    <property type="project" value="InterPro"/>
</dbReference>
<evidence type="ECO:0000313" key="3">
    <source>
        <dbReference type="EMBL" id="EFA79536.1"/>
    </source>
</evidence>
<dbReference type="PANTHER" id="PTHR15441:SF1">
    <property type="entry name" value="RIBONUCLEASE P PROTEIN SUBUNIT P14"/>
    <property type="match status" value="1"/>
</dbReference>
<protein>
    <submittedName>
        <fullName evidence="3">Uncharacterized protein</fullName>
    </submittedName>
</protein>
<dbReference type="InterPro" id="IPR002759">
    <property type="entry name" value="Pop5/Rpp14/Rnp2-like"/>
</dbReference>
<evidence type="ECO:0000313" key="4">
    <source>
        <dbReference type="Proteomes" id="UP000001396"/>
    </source>
</evidence>
<dbReference type="STRING" id="670386.D3BGD6"/>
<dbReference type="GO" id="GO:0033204">
    <property type="term" value="F:ribonuclease P RNA binding"/>
    <property type="evidence" value="ECO:0007669"/>
    <property type="project" value="TreeGrafter"/>
</dbReference>
<dbReference type="OMA" id="YSECYSA"/>
<accession>D3BGD6</accession>
<dbReference type="GeneID" id="31363068"/>
<sequence length="181" mass="21123">MKNDKLTVKSDYVYILFKNVYRTKKKEYKDGRDAKRNVLLVYFGEMGPITSGLKVIKFQAADQTAIIRCYSECYSAIWGALTLMCKVEDNPCMLEVIKMSAFLTSLASPNRFSTTATTTTTTQSIKQSLSYQFCNDQLIRLVMIHFCEYKYFECDWYVNHARSGYRLINEPYFKRVCLLIF</sequence>
<dbReference type="Gene3D" id="3.30.70.3250">
    <property type="entry name" value="Ribonuclease P, Pop5 subunit"/>
    <property type="match status" value="1"/>
</dbReference>
<dbReference type="PANTHER" id="PTHR15441">
    <property type="entry name" value="RIBONUCLEASE P PROTEIN SUBUNIT P14"/>
    <property type="match status" value="1"/>
</dbReference>
<evidence type="ECO:0000256" key="1">
    <source>
        <dbReference type="ARBA" id="ARBA00010800"/>
    </source>
</evidence>
<name>D3BGD6_HETP5</name>
<comment type="caution">
    <text evidence="3">The sequence shown here is derived from an EMBL/GenBank/DDBJ whole genome shotgun (WGS) entry which is preliminary data.</text>
</comment>
<dbReference type="EMBL" id="ADBJ01000034">
    <property type="protein sequence ID" value="EFA79536.1"/>
    <property type="molecule type" value="Genomic_DNA"/>
</dbReference>